<name>A0A5J4UNV7_9EUKA</name>
<reference evidence="1 2" key="1">
    <citation type="submission" date="2019-03" db="EMBL/GenBank/DDBJ databases">
        <title>Single cell metagenomics reveals metabolic interactions within the superorganism composed of flagellate Streblomastix strix and complex community of Bacteroidetes bacteria on its surface.</title>
        <authorList>
            <person name="Treitli S.C."/>
            <person name="Kolisko M."/>
            <person name="Husnik F."/>
            <person name="Keeling P."/>
            <person name="Hampl V."/>
        </authorList>
    </citation>
    <scope>NUCLEOTIDE SEQUENCE [LARGE SCALE GENOMIC DNA]</scope>
    <source>
        <strain evidence="1">ST1C</strain>
    </source>
</reference>
<gene>
    <name evidence="1" type="ORF">EZS28_033048</name>
</gene>
<dbReference type="EMBL" id="SNRW01014475">
    <property type="protein sequence ID" value="KAA6371425.1"/>
    <property type="molecule type" value="Genomic_DNA"/>
</dbReference>
<protein>
    <submittedName>
        <fullName evidence="1">Uncharacterized protein</fullName>
    </submittedName>
</protein>
<sequence>TLMTKMEALILCQKFPNPTKVATSPTNEWKNAIGSGMEVINKRSTK</sequence>
<feature type="non-terminal residue" evidence="1">
    <location>
        <position position="1"/>
    </location>
</feature>
<organism evidence="1 2">
    <name type="scientific">Streblomastix strix</name>
    <dbReference type="NCBI Taxonomy" id="222440"/>
    <lineage>
        <taxon>Eukaryota</taxon>
        <taxon>Metamonada</taxon>
        <taxon>Preaxostyla</taxon>
        <taxon>Oxymonadida</taxon>
        <taxon>Streblomastigidae</taxon>
        <taxon>Streblomastix</taxon>
    </lineage>
</organism>
<dbReference type="Proteomes" id="UP000324800">
    <property type="component" value="Unassembled WGS sequence"/>
</dbReference>
<proteinExistence type="predicted"/>
<accession>A0A5J4UNV7</accession>
<evidence type="ECO:0000313" key="1">
    <source>
        <dbReference type="EMBL" id="KAA6371425.1"/>
    </source>
</evidence>
<comment type="caution">
    <text evidence="1">The sequence shown here is derived from an EMBL/GenBank/DDBJ whole genome shotgun (WGS) entry which is preliminary data.</text>
</comment>
<dbReference type="AlphaFoldDB" id="A0A5J4UNV7"/>
<evidence type="ECO:0000313" key="2">
    <source>
        <dbReference type="Proteomes" id="UP000324800"/>
    </source>
</evidence>